<dbReference type="AlphaFoldDB" id="A0A1B9NZQ0"/>
<evidence type="ECO:0000313" key="1">
    <source>
        <dbReference type="EMBL" id="OCH21590.1"/>
    </source>
</evidence>
<name>A0A1B9NZQ0_ALILO</name>
<comment type="caution">
    <text evidence="1">The sequence shown here is derived from an EMBL/GenBank/DDBJ whole genome shotgun (WGS) entry which is preliminary data.</text>
</comment>
<dbReference type="STRING" id="688.A6E04_06905"/>
<dbReference type="OrthoDB" id="5820033at2"/>
<gene>
    <name evidence="1" type="ORF">A6E04_06905</name>
</gene>
<dbReference type="EMBL" id="MAJU01000008">
    <property type="protein sequence ID" value="OCH21590.1"/>
    <property type="molecule type" value="Genomic_DNA"/>
</dbReference>
<evidence type="ECO:0000313" key="2">
    <source>
        <dbReference type="Proteomes" id="UP000093523"/>
    </source>
</evidence>
<reference evidence="1 2" key="1">
    <citation type="submission" date="2016-06" db="EMBL/GenBank/DDBJ databases">
        <authorList>
            <person name="Kjaerup R.B."/>
            <person name="Dalgaard T.S."/>
            <person name="Juul-Madsen H.R."/>
        </authorList>
    </citation>
    <scope>NUCLEOTIDE SEQUENCE [LARGE SCALE GENOMIC DNA]</scope>
    <source>
        <strain evidence="1 2">1S159</strain>
    </source>
</reference>
<sequence>MHLCDGHKLSIAAPAGGFTKDEPCLVGALLVVPSFSAEEGVVVSCMTRGLFDGPIKAGDNPLFNCSPAYFDGVEFTKTVPNEVDAVIQPIGVFVDGGVLLTGGLITEIKTA</sequence>
<organism evidence="1 2">
    <name type="scientific">Aliivibrio logei</name>
    <name type="common">Vibrio logei</name>
    <dbReference type="NCBI Taxonomy" id="688"/>
    <lineage>
        <taxon>Bacteria</taxon>
        <taxon>Pseudomonadati</taxon>
        <taxon>Pseudomonadota</taxon>
        <taxon>Gammaproteobacteria</taxon>
        <taxon>Vibrionales</taxon>
        <taxon>Vibrionaceae</taxon>
        <taxon>Aliivibrio</taxon>
    </lineage>
</organism>
<dbReference type="Proteomes" id="UP000093523">
    <property type="component" value="Unassembled WGS sequence"/>
</dbReference>
<dbReference type="RefSeq" id="WP_065610147.1">
    <property type="nucleotide sequence ID" value="NZ_CAWMPN010000008.1"/>
</dbReference>
<protein>
    <submittedName>
        <fullName evidence="1">Uncharacterized protein</fullName>
    </submittedName>
</protein>
<proteinExistence type="predicted"/>
<accession>A0A1B9NZQ0</accession>